<evidence type="ECO:0000313" key="2">
    <source>
        <dbReference type="Proteomes" id="UP000241890"/>
    </source>
</evidence>
<organism evidence="1 2">
    <name type="scientific">Hondaea fermentalgiana</name>
    <dbReference type="NCBI Taxonomy" id="2315210"/>
    <lineage>
        <taxon>Eukaryota</taxon>
        <taxon>Sar</taxon>
        <taxon>Stramenopiles</taxon>
        <taxon>Bigyra</taxon>
        <taxon>Labyrinthulomycetes</taxon>
        <taxon>Thraustochytrida</taxon>
        <taxon>Thraustochytriidae</taxon>
        <taxon>Hondaea</taxon>
    </lineage>
</organism>
<accession>A0A2R5GWG5</accession>
<dbReference type="EMBL" id="BEYU01000137">
    <property type="protein sequence ID" value="GBG33003.1"/>
    <property type="molecule type" value="Genomic_DNA"/>
</dbReference>
<evidence type="ECO:0000313" key="1">
    <source>
        <dbReference type="EMBL" id="GBG33003.1"/>
    </source>
</evidence>
<dbReference type="InParanoid" id="A0A2R5GWG5"/>
<reference evidence="1 2" key="1">
    <citation type="submission" date="2017-12" db="EMBL/GenBank/DDBJ databases">
        <title>Sequencing, de novo assembly and annotation of complete genome of a new Thraustochytrid species, strain FCC1311.</title>
        <authorList>
            <person name="Sedici K."/>
            <person name="Godart F."/>
            <person name="Aiese Cigliano R."/>
            <person name="Sanseverino W."/>
            <person name="Barakat M."/>
            <person name="Ortet P."/>
            <person name="Marechal E."/>
            <person name="Cagnac O."/>
            <person name="Amato A."/>
        </authorList>
    </citation>
    <scope>NUCLEOTIDE SEQUENCE [LARGE SCALE GENOMIC DNA]</scope>
</reference>
<evidence type="ECO:0008006" key="3">
    <source>
        <dbReference type="Google" id="ProtNLM"/>
    </source>
</evidence>
<name>A0A2R5GWG5_9STRA</name>
<gene>
    <name evidence="1" type="ORF">FCC1311_005819</name>
</gene>
<proteinExistence type="predicted"/>
<keyword evidence="2" id="KW-1185">Reference proteome</keyword>
<dbReference type="Proteomes" id="UP000241890">
    <property type="component" value="Unassembled WGS sequence"/>
</dbReference>
<sequence length="299" mass="34597">MRYNRELQNAGLKVDFAVMRKRGIATLSLLRFLWNDEEVDYLRAFMHETMLMSDWNFSEKSLPRNRQNEPLYLAIIYFGLSVFALEQTQDKIWIRVERDSKKPASTLKTLVSMFRGARDAVFRDLPWELLLQLPRDAFILVSYDDVVRARTSGVDSVLSVSTKVVNVGDFEPFFQDGSLKEDEHDTGHVERESQGNLAEDAMRRGIRASKCYLLFLSKTVFEGAVRMELETALQEEKPILLVHESDPNRVGFDTFSKYIETAPDAAKHLFRESESMPFQRRLYLAEAFYGELIARIDAI</sequence>
<protein>
    <recommendedName>
        <fullName evidence="3">TIR domain-containing protein</fullName>
    </recommendedName>
</protein>
<dbReference type="AlphaFoldDB" id="A0A2R5GWG5"/>
<comment type="caution">
    <text evidence="1">The sequence shown here is derived from an EMBL/GenBank/DDBJ whole genome shotgun (WGS) entry which is preliminary data.</text>
</comment>